<proteinExistence type="predicted"/>
<dbReference type="Proteomes" id="UP000095286">
    <property type="component" value="Unplaced"/>
</dbReference>
<name>A0AC35TRE7_9BILA</name>
<reference evidence="2" key="1">
    <citation type="submission" date="2016-11" db="UniProtKB">
        <authorList>
            <consortium name="WormBaseParasite"/>
        </authorList>
    </citation>
    <scope>IDENTIFICATION</scope>
    <source>
        <strain evidence="2">KR3021</strain>
    </source>
</reference>
<organism evidence="1 2">
    <name type="scientific">Rhabditophanes sp. KR3021</name>
    <dbReference type="NCBI Taxonomy" id="114890"/>
    <lineage>
        <taxon>Eukaryota</taxon>
        <taxon>Metazoa</taxon>
        <taxon>Ecdysozoa</taxon>
        <taxon>Nematoda</taxon>
        <taxon>Chromadorea</taxon>
        <taxon>Rhabditida</taxon>
        <taxon>Tylenchina</taxon>
        <taxon>Panagrolaimomorpha</taxon>
        <taxon>Strongyloidoidea</taxon>
        <taxon>Alloionematidae</taxon>
        <taxon>Rhabditophanes</taxon>
    </lineage>
</organism>
<evidence type="ECO:0000313" key="2">
    <source>
        <dbReference type="WBParaSite" id="RSKR_0000326700.1"/>
    </source>
</evidence>
<sequence length="118" mass="12606">MIASMLGIGSINSVNVCYYAWNERITPDSCSTASDCNSPVAECIFSLTANQHVCCAPKSNAVFPVCPVGMSIATLGKHNSILCDGLNDKDSCPEGFSCKDSVTNFDKYEGQTNFVCCQ</sequence>
<dbReference type="WBParaSite" id="RSKR_0000326700.1">
    <property type="protein sequence ID" value="RSKR_0000326700.1"/>
    <property type="gene ID" value="RSKR_0000326700"/>
</dbReference>
<protein>
    <submittedName>
        <fullName evidence="2">CC domain-containing protein</fullName>
    </submittedName>
</protein>
<accession>A0AC35TRE7</accession>
<evidence type="ECO:0000313" key="1">
    <source>
        <dbReference type="Proteomes" id="UP000095286"/>
    </source>
</evidence>